<dbReference type="PROSITE" id="PS50885">
    <property type="entry name" value="HAMP"/>
    <property type="match status" value="1"/>
</dbReference>
<dbReference type="Pfam" id="PF00672">
    <property type="entry name" value="HAMP"/>
    <property type="match status" value="1"/>
</dbReference>
<dbReference type="InterPro" id="IPR005467">
    <property type="entry name" value="His_kinase_dom"/>
</dbReference>
<dbReference type="InterPro" id="IPR000014">
    <property type="entry name" value="PAS"/>
</dbReference>
<organism evidence="17 18">
    <name type="scientific">Candidatus Desulfatibia profunda</name>
    <dbReference type="NCBI Taxonomy" id="2841695"/>
    <lineage>
        <taxon>Bacteria</taxon>
        <taxon>Pseudomonadati</taxon>
        <taxon>Thermodesulfobacteriota</taxon>
        <taxon>Desulfobacteria</taxon>
        <taxon>Desulfobacterales</taxon>
        <taxon>Desulfobacterales incertae sedis</taxon>
        <taxon>Candidatus Desulfatibia</taxon>
    </lineage>
</organism>
<dbReference type="InterPro" id="IPR003660">
    <property type="entry name" value="HAMP_dom"/>
</dbReference>
<dbReference type="CDD" id="cd06225">
    <property type="entry name" value="HAMP"/>
    <property type="match status" value="1"/>
</dbReference>
<evidence type="ECO:0000313" key="18">
    <source>
        <dbReference type="Proteomes" id="UP000603434"/>
    </source>
</evidence>
<dbReference type="CDD" id="cd00130">
    <property type="entry name" value="PAS"/>
    <property type="match status" value="2"/>
</dbReference>
<dbReference type="EMBL" id="JACNJH010000108">
    <property type="protein sequence ID" value="MBC8360820.1"/>
    <property type="molecule type" value="Genomic_DNA"/>
</dbReference>
<dbReference type="Gene3D" id="6.10.340.10">
    <property type="match status" value="1"/>
</dbReference>
<dbReference type="PROSITE" id="PS50109">
    <property type="entry name" value="HIS_KIN"/>
    <property type="match status" value="1"/>
</dbReference>
<reference evidence="17 18" key="1">
    <citation type="submission" date="2020-08" db="EMBL/GenBank/DDBJ databases">
        <title>Bridging the membrane lipid divide: bacteria of the FCB group superphylum have the potential to synthesize archaeal ether lipids.</title>
        <authorList>
            <person name="Villanueva L."/>
            <person name="Von Meijenfeldt F.A.B."/>
            <person name="Westbye A.B."/>
            <person name="Yadav S."/>
            <person name="Hopmans E.C."/>
            <person name="Dutilh B.E."/>
            <person name="Sinninghe Damste J.S."/>
        </authorList>
    </citation>
    <scope>NUCLEOTIDE SEQUENCE [LARGE SCALE GENOMIC DNA]</scope>
    <source>
        <strain evidence="17">NIOZ-UU30</strain>
    </source>
</reference>
<dbReference type="SUPFAM" id="SSF52172">
    <property type="entry name" value="CheY-like"/>
    <property type="match status" value="1"/>
</dbReference>
<dbReference type="SMART" id="SM00448">
    <property type="entry name" value="REC"/>
    <property type="match status" value="1"/>
</dbReference>
<dbReference type="Pfam" id="PF00989">
    <property type="entry name" value="PAS"/>
    <property type="match status" value="1"/>
</dbReference>
<evidence type="ECO:0000256" key="7">
    <source>
        <dbReference type="ARBA" id="ARBA00022777"/>
    </source>
</evidence>
<dbReference type="Gene3D" id="3.30.565.10">
    <property type="entry name" value="Histidine kinase-like ATPase, C-terminal domain"/>
    <property type="match status" value="1"/>
</dbReference>
<evidence type="ECO:0000259" key="14">
    <source>
        <dbReference type="PROSITE" id="PS50112"/>
    </source>
</evidence>
<dbReference type="GO" id="GO:0016020">
    <property type="term" value="C:membrane"/>
    <property type="evidence" value="ECO:0007669"/>
    <property type="project" value="UniProtKB-SubCell"/>
</dbReference>
<dbReference type="SUPFAM" id="SSF47384">
    <property type="entry name" value="Homodimeric domain of signal transducing histidine kinase"/>
    <property type="match status" value="1"/>
</dbReference>
<dbReference type="InterPro" id="IPR013655">
    <property type="entry name" value="PAS_fold_3"/>
</dbReference>
<dbReference type="Gene3D" id="3.40.50.2300">
    <property type="match status" value="1"/>
</dbReference>
<dbReference type="Gene3D" id="1.10.287.130">
    <property type="match status" value="1"/>
</dbReference>
<dbReference type="InterPro" id="IPR001610">
    <property type="entry name" value="PAC"/>
</dbReference>
<evidence type="ECO:0000313" key="17">
    <source>
        <dbReference type="EMBL" id="MBC8360820.1"/>
    </source>
</evidence>
<dbReference type="SMART" id="SM00086">
    <property type="entry name" value="PAC"/>
    <property type="match status" value="2"/>
</dbReference>
<dbReference type="PROSITE" id="PS50113">
    <property type="entry name" value="PAC"/>
    <property type="match status" value="2"/>
</dbReference>
<proteinExistence type="predicted"/>
<gene>
    <name evidence="17" type="ORF">H8E23_05435</name>
</gene>
<feature type="domain" description="Response regulatory" evidence="13">
    <location>
        <begin position="929"/>
        <end position="1045"/>
    </location>
</feature>
<keyword evidence="9" id="KW-0902">Two-component regulatory system</keyword>
<dbReference type="CDD" id="cd18773">
    <property type="entry name" value="PDC1_HK_sensor"/>
    <property type="match status" value="1"/>
</dbReference>
<evidence type="ECO:0000256" key="3">
    <source>
        <dbReference type="ARBA" id="ARBA00012438"/>
    </source>
</evidence>
<feature type="domain" description="PAC" evidence="15">
    <location>
        <begin position="624"/>
        <end position="676"/>
    </location>
</feature>
<feature type="domain" description="Histidine kinase" evidence="12">
    <location>
        <begin position="689"/>
        <end position="910"/>
    </location>
</feature>
<name>A0A8J6NRD7_9BACT</name>
<evidence type="ECO:0000259" key="12">
    <source>
        <dbReference type="PROSITE" id="PS50109"/>
    </source>
</evidence>
<dbReference type="CDD" id="cd00156">
    <property type="entry name" value="REC"/>
    <property type="match status" value="1"/>
</dbReference>
<dbReference type="Pfam" id="PF02518">
    <property type="entry name" value="HATPase_c"/>
    <property type="match status" value="1"/>
</dbReference>
<dbReference type="SUPFAM" id="SSF158472">
    <property type="entry name" value="HAMP domain-like"/>
    <property type="match status" value="1"/>
</dbReference>
<evidence type="ECO:0000256" key="8">
    <source>
        <dbReference type="ARBA" id="ARBA00022840"/>
    </source>
</evidence>
<dbReference type="PRINTS" id="PR00344">
    <property type="entry name" value="BCTRLSENSOR"/>
</dbReference>
<dbReference type="SMART" id="SM00388">
    <property type="entry name" value="HisKA"/>
    <property type="match status" value="1"/>
</dbReference>
<feature type="domain" description="PAS" evidence="14">
    <location>
        <begin position="551"/>
        <end position="620"/>
    </location>
</feature>
<dbReference type="AlphaFoldDB" id="A0A8J6NRD7"/>
<dbReference type="SUPFAM" id="SSF55874">
    <property type="entry name" value="ATPase domain of HSP90 chaperone/DNA topoisomerase II/histidine kinase"/>
    <property type="match status" value="1"/>
</dbReference>
<dbReference type="EC" id="2.7.13.3" evidence="3"/>
<dbReference type="GO" id="GO:0000155">
    <property type="term" value="F:phosphorelay sensor kinase activity"/>
    <property type="evidence" value="ECO:0007669"/>
    <property type="project" value="InterPro"/>
</dbReference>
<accession>A0A8J6NRD7</accession>
<dbReference type="InterPro" id="IPR013767">
    <property type="entry name" value="PAS_fold"/>
</dbReference>
<dbReference type="SUPFAM" id="SSF55785">
    <property type="entry name" value="PYP-like sensor domain (PAS domain)"/>
    <property type="match status" value="2"/>
</dbReference>
<evidence type="ECO:0000259" key="16">
    <source>
        <dbReference type="PROSITE" id="PS50885"/>
    </source>
</evidence>
<dbReference type="InterPro" id="IPR036097">
    <property type="entry name" value="HisK_dim/P_sf"/>
</dbReference>
<dbReference type="InterPro" id="IPR004358">
    <property type="entry name" value="Sig_transdc_His_kin-like_C"/>
</dbReference>
<dbReference type="GO" id="GO:0005524">
    <property type="term" value="F:ATP binding"/>
    <property type="evidence" value="ECO:0007669"/>
    <property type="project" value="UniProtKB-KW"/>
</dbReference>
<dbReference type="PANTHER" id="PTHR43065:SF46">
    <property type="entry name" value="C4-DICARBOXYLATE TRANSPORT SENSOR PROTEIN DCTB"/>
    <property type="match status" value="1"/>
</dbReference>
<evidence type="ECO:0000259" key="13">
    <source>
        <dbReference type="PROSITE" id="PS50110"/>
    </source>
</evidence>
<evidence type="ECO:0000256" key="5">
    <source>
        <dbReference type="ARBA" id="ARBA00022679"/>
    </source>
</evidence>
<dbReference type="InterPro" id="IPR035965">
    <property type="entry name" value="PAS-like_dom_sf"/>
</dbReference>
<dbReference type="Gene3D" id="3.30.450.20">
    <property type="entry name" value="PAS domain"/>
    <property type="match status" value="3"/>
</dbReference>
<dbReference type="SMART" id="SM00387">
    <property type="entry name" value="HATPase_c"/>
    <property type="match status" value="1"/>
</dbReference>
<dbReference type="Pfam" id="PF08447">
    <property type="entry name" value="PAS_3"/>
    <property type="match status" value="1"/>
</dbReference>
<dbReference type="Proteomes" id="UP000603434">
    <property type="component" value="Unassembled WGS sequence"/>
</dbReference>
<dbReference type="InterPro" id="IPR000700">
    <property type="entry name" value="PAS-assoc_C"/>
</dbReference>
<dbReference type="CDD" id="cd00082">
    <property type="entry name" value="HisKA"/>
    <property type="match status" value="1"/>
</dbReference>
<feature type="coiled-coil region" evidence="11">
    <location>
        <begin position="527"/>
        <end position="554"/>
    </location>
</feature>
<evidence type="ECO:0000256" key="6">
    <source>
        <dbReference type="ARBA" id="ARBA00022741"/>
    </source>
</evidence>
<keyword evidence="7" id="KW-0418">Kinase</keyword>
<dbReference type="PROSITE" id="PS50110">
    <property type="entry name" value="RESPONSE_REGULATORY"/>
    <property type="match status" value="1"/>
</dbReference>
<comment type="subcellular location">
    <subcellularLocation>
        <location evidence="2">Membrane</location>
    </subcellularLocation>
</comment>
<feature type="domain" description="PAS" evidence="14">
    <location>
        <begin position="409"/>
        <end position="481"/>
    </location>
</feature>
<comment type="catalytic activity">
    <reaction evidence="1">
        <text>ATP + protein L-histidine = ADP + protein N-phospho-L-histidine.</text>
        <dbReference type="EC" id="2.7.13.3"/>
    </reaction>
</comment>
<dbReference type="SMART" id="SM00304">
    <property type="entry name" value="HAMP"/>
    <property type="match status" value="1"/>
</dbReference>
<evidence type="ECO:0000259" key="15">
    <source>
        <dbReference type="PROSITE" id="PS50113"/>
    </source>
</evidence>
<protein>
    <recommendedName>
        <fullName evidence="3">histidine kinase</fullName>
        <ecNumber evidence="3">2.7.13.3</ecNumber>
    </recommendedName>
</protein>
<dbReference type="InterPro" id="IPR003594">
    <property type="entry name" value="HATPase_dom"/>
</dbReference>
<dbReference type="NCBIfam" id="TIGR00229">
    <property type="entry name" value="sensory_box"/>
    <property type="match status" value="2"/>
</dbReference>
<evidence type="ECO:0000256" key="10">
    <source>
        <dbReference type="PROSITE-ProRule" id="PRU00169"/>
    </source>
</evidence>
<dbReference type="PROSITE" id="PS50112">
    <property type="entry name" value="PAS"/>
    <property type="match status" value="2"/>
</dbReference>
<dbReference type="SMART" id="SM00091">
    <property type="entry name" value="PAS"/>
    <property type="match status" value="2"/>
</dbReference>
<dbReference type="InterPro" id="IPR001789">
    <property type="entry name" value="Sig_transdc_resp-reg_receiver"/>
</dbReference>
<dbReference type="GO" id="GO:0006355">
    <property type="term" value="P:regulation of DNA-templated transcription"/>
    <property type="evidence" value="ECO:0007669"/>
    <property type="project" value="InterPro"/>
</dbReference>
<keyword evidence="11" id="KW-0175">Coiled coil</keyword>
<evidence type="ECO:0000256" key="4">
    <source>
        <dbReference type="ARBA" id="ARBA00022553"/>
    </source>
</evidence>
<dbReference type="Pfam" id="PF00072">
    <property type="entry name" value="Response_reg"/>
    <property type="match status" value="1"/>
</dbReference>
<evidence type="ECO:0000256" key="2">
    <source>
        <dbReference type="ARBA" id="ARBA00004370"/>
    </source>
</evidence>
<evidence type="ECO:0000256" key="9">
    <source>
        <dbReference type="ARBA" id="ARBA00023012"/>
    </source>
</evidence>
<dbReference type="InterPro" id="IPR036890">
    <property type="entry name" value="HATPase_C_sf"/>
</dbReference>
<keyword evidence="8" id="KW-0067">ATP-binding</keyword>
<dbReference type="InterPro" id="IPR011006">
    <property type="entry name" value="CheY-like_superfamily"/>
</dbReference>
<dbReference type="PANTHER" id="PTHR43065">
    <property type="entry name" value="SENSOR HISTIDINE KINASE"/>
    <property type="match status" value="1"/>
</dbReference>
<feature type="modified residue" description="4-aspartylphosphate" evidence="10">
    <location>
        <position position="980"/>
    </location>
</feature>
<evidence type="ECO:0000256" key="1">
    <source>
        <dbReference type="ARBA" id="ARBA00000085"/>
    </source>
</evidence>
<keyword evidence="5" id="KW-0808">Transferase</keyword>
<comment type="caution">
    <text evidence="17">The sequence shown here is derived from an EMBL/GenBank/DDBJ whole genome shotgun (WGS) entry which is preliminary data.</text>
</comment>
<keyword evidence="6" id="KW-0547">Nucleotide-binding</keyword>
<keyword evidence="4 10" id="KW-0597">Phosphoprotein</keyword>
<dbReference type="InterPro" id="IPR003661">
    <property type="entry name" value="HisK_dim/P_dom"/>
</dbReference>
<sequence length="1054" mass="117481">MKFSTRLTLTTLCAALLPLLLAMMVSLWHSSRQLHVLTIESAQGHLRAGAEKLSGYFAQRITESASYANNPLVGTMDWQKIGPFLQKELKRHGGIYEKLVLGNPDSHYYVTSGGNPAYGGLASFDDSDPHAKLKSIASREYWQYLVGNNRKAEFRTYVSDPIISYTTGVRQVLVGATVLSAAGDKILGMVGGTIQWKEIESLVNSVRDEILKDFGRAAKLCLVTHSGIYTYHWDSAKVIHLQLDAQGQPILNEIGEKTAVIVKITDEPSAELARAGREMILGRSGIAFFTDPEIGQKMAVIYAPVRSANYSMAMMMPEDQIMAPVKSLRWFFIFITLASIGLSLAVSLILAKRVTSPVEALNAAAKDLAKGNWQTRLTPIGSDEVSQLARAFNEMADSLEKREGALKESEEKYRLLVKNLPNIIYKGYLDWSVEFVDNKIELLTGYTKDEFNSRKIKWADIVVKEDIKGAKDSFIRALKTNTSYVREYRIKARSGKILWIQERASIVCDDAGQAQYVSGIFFDITDKKHAEQALRESEEEYKKLYQESKRAEEVYRSLLHSSADAIVIYDMNGSTGYVSPAFTQIFGWTLEEVKGKHIPFLPESEREDTLAIFKDLAENGTTCHGFETKRYTKDGCLLDISISASRYHDHENKPAGMLEVLRDISKKKRLEAQLQQAQRLEAIGTLAGGIAHDFNNLMMGMLGNVSLILSDIETTHQHYQKLKKIEKLIQNASKLTNQLLGYARKGTYEVKPVSVNQIVAESAETFGRTKKEITIHRELAEDVFAVNADEAQLQQVLLNLYINAADAMPGGGDLFLKTINVTHREMKDKSYAPKPGDYVLIKVTDHGTGMDAKTAERIFDPFFTTKEMGRGTGLGLASAYGIIKGHGGYIDVDTEKGRGTTFSIYLPASNRPIPKTFELPDRIKKGDETVLLVDDEEVVFEVGSQMLERLGYRVLGAKSGREALEIYAKNRYTIDLVILDMIMPETGGGEAYDRLKELDADVKVLLSSGYSINGQATEILRRGCNGFIQKPFNIKDLSQKIREILDPRLACAKA</sequence>
<feature type="domain" description="HAMP" evidence="16">
    <location>
        <begin position="352"/>
        <end position="404"/>
    </location>
</feature>
<evidence type="ECO:0000256" key="11">
    <source>
        <dbReference type="SAM" id="Coils"/>
    </source>
</evidence>
<feature type="domain" description="PAC" evidence="15">
    <location>
        <begin position="484"/>
        <end position="536"/>
    </location>
</feature>